<feature type="chain" id="PRO_5012371800" description="F-box domain-containing protein" evidence="1">
    <location>
        <begin position="17"/>
        <end position="268"/>
    </location>
</feature>
<dbReference type="SUPFAM" id="SSF81383">
    <property type="entry name" value="F-box domain"/>
    <property type="match status" value="1"/>
</dbReference>
<dbReference type="AlphaFoldDB" id="A0A1X2H5C1"/>
<dbReference type="InParanoid" id="A0A1X2H5C1"/>
<dbReference type="OrthoDB" id="2271131at2759"/>
<proteinExistence type="predicted"/>
<evidence type="ECO:0000313" key="4">
    <source>
        <dbReference type="Proteomes" id="UP000242180"/>
    </source>
</evidence>
<comment type="caution">
    <text evidence="3">The sequence shown here is derived from an EMBL/GenBank/DDBJ whole genome shotgun (WGS) entry which is preliminary data.</text>
</comment>
<evidence type="ECO:0000313" key="3">
    <source>
        <dbReference type="EMBL" id="ORY93603.1"/>
    </source>
</evidence>
<dbReference type="Gene3D" id="1.20.1280.50">
    <property type="match status" value="1"/>
</dbReference>
<feature type="domain" description="F-box" evidence="2">
    <location>
        <begin position="133"/>
        <end position="176"/>
    </location>
</feature>
<keyword evidence="1" id="KW-0732">Signal</keyword>
<dbReference type="Pfam" id="PF12937">
    <property type="entry name" value="F-box-like"/>
    <property type="match status" value="1"/>
</dbReference>
<reference evidence="3 4" key="1">
    <citation type="submission" date="2016-07" db="EMBL/GenBank/DDBJ databases">
        <title>Pervasive Adenine N6-methylation of Active Genes in Fungi.</title>
        <authorList>
            <consortium name="DOE Joint Genome Institute"/>
            <person name="Mondo S.J."/>
            <person name="Dannebaum R.O."/>
            <person name="Kuo R.C."/>
            <person name="Labutti K."/>
            <person name="Haridas S."/>
            <person name="Kuo A."/>
            <person name="Salamov A."/>
            <person name="Ahrendt S.R."/>
            <person name="Lipzen A."/>
            <person name="Sullivan W."/>
            <person name="Andreopoulos W.B."/>
            <person name="Clum A."/>
            <person name="Lindquist E."/>
            <person name="Daum C."/>
            <person name="Ramamoorthy G.K."/>
            <person name="Gryganskyi A."/>
            <person name="Culley D."/>
            <person name="Magnuson J.K."/>
            <person name="James T.Y."/>
            <person name="O'Malley M.A."/>
            <person name="Stajich J.E."/>
            <person name="Spatafora J.W."/>
            <person name="Visel A."/>
            <person name="Grigoriev I.V."/>
        </authorList>
    </citation>
    <scope>NUCLEOTIDE SEQUENCE [LARGE SCALE GENOMIC DNA]</scope>
    <source>
        <strain evidence="3 4">NRRL 2496</strain>
    </source>
</reference>
<evidence type="ECO:0000256" key="1">
    <source>
        <dbReference type="SAM" id="SignalP"/>
    </source>
</evidence>
<dbReference type="InterPro" id="IPR001810">
    <property type="entry name" value="F-box_dom"/>
</dbReference>
<evidence type="ECO:0000259" key="2">
    <source>
        <dbReference type="Pfam" id="PF12937"/>
    </source>
</evidence>
<protein>
    <recommendedName>
        <fullName evidence="2">F-box domain-containing protein</fullName>
    </recommendedName>
</protein>
<sequence>MLCVVLFRSAMLSSSALPLLDKAREELVENDYDHAEQSIRAALQVLFERRIAQFREQQQLSKAMSLAVELTQLRPSEASGYQWQGDLLAEQCCYSKAATIYSEGFAKTQVESLRVASEAATARHNVKIDPLRYLPPEIIPLIFSHVPQQRVRCLSVCKEWHQRLFMISSIWRNLHFYYRPSLRAVSMTGFRRVIGASLDTLTVTTKSGACAAFRLIRQSDYRYIRKLILKDSTRYKQSASLPPKFILTTICYALSSQYARASSDSNSK</sequence>
<name>A0A1X2H5C1_SYNRA</name>
<dbReference type="Proteomes" id="UP000242180">
    <property type="component" value="Unassembled WGS sequence"/>
</dbReference>
<keyword evidence="4" id="KW-1185">Reference proteome</keyword>
<feature type="signal peptide" evidence="1">
    <location>
        <begin position="1"/>
        <end position="16"/>
    </location>
</feature>
<gene>
    <name evidence="3" type="ORF">BCR43DRAFT_382633</name>
</gene>
<dbReference type="InterPro" id="IPR036047">
    <property type="entry name" value="F-box-like_dom_sf"/>
</dbReference>
<organism evidence="3 4">
    <name type="scientific">Syncephalastrum racemosum</name>
    <name type="common">Filamentous fungus</name>
    <dbReference type="NCBI Taxonomy" id="13706"/>
    <lineage>
        <taxon>Eukaryota</taxon>
        <taxon>Fungi</taxon>
        <taxon>Fungi incertae sedis</taxon>
        <taxon>Mucoromycota</taxon>
        <taxon>Mucoromycotina</taxon>
        <taxon>Mucoromycetes</taxon>
        <taxon>Mucorales</taxon>
        <taxon>Syncephalastraceae</taxon>
        <taxon>Syncephalastrum</taxon>
    </lineage>
</organism>
<accession>A0A1X2H5C1</accession>
<dbReference type="EMBL" id="MCGN01000009">
    <property type="protein sequence ID" value="ORY93603.1"/>
    <property type="molecule type" value="Genomic_DNA"/>
</dbReference>